<evidence type="ECO:0000313" key="4">
    <source>
        <dbReference type="EMBL" id="KAA8566592.1"/>
    </source>
</evidence>
<dbReference type="InterPro" id="IPR040962">
    <property type="entry name" value="TPR_22"/>
</dbReference>
<protein>
    <submittedName>
        <fullName evidence="4">Uncharacterized protein</fullName>
    </submittedName>
</protein>
<feature type="compositionally biased region" description="Basic and acidic residues" evidence="3">
    <location>
        <begin position="322"/>
        <end position="331"/>
    </location>
</feature>
<accession>A0A5M9JFJ5</accession>
<dbReference type="VEuPathDB" id="FungiDB:MFRU_042g00760"/>
<dbReference type="Pfam" id="PF18833">
    <property type="entry name" value="TPR_22"/>
    <property type="match status" value="1"/>
</dbReference>
<dbReference type="SUPFAM" id="SSF48452">
    <property type="entry name" value="TPR-like"/>
    <property type="match status" value="1"/>
</dbReference>
<dbReference type="Proteomes" id="UP000322873">
    <property type="component" value="Unassembled WGS sequence"/>
</dbReference>
<dbReference type="Gene3D" id="1.25.40.10">
    <property type="entry name" value="Tetratricopeptide repeat domain"/>
    <property type="match status" value="1"/>
</dbReference>
<dbReference type="EMBL" id="VICG01000012">
    <property type="protein sequence ID" value="KAA8566592.1"/>
    <property type="molecule type" value="Genomic_DNA"/>
</dbReference>
<feature type="region of interest" description="Disordered" evidence="3">
    <location>
        <begin position="277"/>
        <end position="331"/>
    </location>
</feature>
<dbReference type="PANTHER" id="PTHR15704:SF7">
    <property type="entry name" value="SUPERKILLER COMPLEX PROTEIN 3"/>
    <property type="match status" value="1"/>
</dbReference>
<dbReference type="PANTHER" id="PTHR15704">
    <property type="entry name" value="SUPERKILLER 3 PROTEIN-RELATED"/>
    <property type="match status" value="1"/>
</dbReference>
<gene>
    <name evidence="4" type="ORF">EYC84_009138</name>
</gene>
<reference evidence="4 5" key="1">
    <citation type="submission" date="2019-06" db="EMBL/GenBank/DDBJ databases">
        <title>Genome Sequence of the Brown Rot Fungal Pathogen Monilinia fructicola.</title>
        <authorList>
            <person name="De Miccolis Angelini R.M."/>
            <person name="Landi L."/>
            <person name="Abate D."/>
            <person name="Pollastro S."/>
            <person name="Romanazzi G."/>
            <person name="Faretra F."/>
        </authorList>
    </citation>
    <scope>NUCLEOTIDE SEQUENCE [LARGE SCALE GENOMIC DNA]</scope>
    <source>
        <strain evidence="4 5">Mfrc123</strain>
    </source>
</reference>
<keyword evidence="1" id="KW-0677">Repeat</keyword>
<name>A0A5M9JFJ5_MONFR</name>
<dbReference type="GO" id="GO:0055087">
    <property type="term" value="C:Ski complex"/>
    <property type="evidence" value="ECO:0007669"/>
    <property type="project" value="InterPro"/>
</dbReference>
<evidence type="ECO:0000256" key="2">
    <source>
        <dbReference type="ARBA" id="ARBA00022803"/>
    </source>
</evidence>
<dbReference type="AlphaFoldDB" id="A0A5M9JFJ5"/>
<evidence type="ECO:0000256" key="1">
    <source>
        <dbReference type="ARBA" id="ARBA00022737"/>
    </source>
</evidence>
<dbReference type="InterPro" id="IPR011990">
    <property type="entry name" value="TPR-like_helical_dom_sf"/>
</dbReference>
<evidence type="ECO:0000313" key="5">
    <source>
        <dbReference type="Proteomes" id="UP000322873"/>
    </source>
</evidence>
<keyword evidence="2" id="KW-0802">TPR repeat</keyword>
<sequence>MSATKAALKAINAAVQSQKYDEAIQQARNLLNSDPQSYQAKQSKYPEAEEAFDAAARIKEGEPHAWQGLIQLYEKQGGAKVGQYQIAALRLAQIYQAQDDKYKCQDVIDKFLDFAKIQGTPLEYRKSREVILPDSPIYEYLEGRKNSALIRKSERGERGWVAKISQVTIEVKREVLKNSNLEELYNKIIDWTTEDEIRRKYEEKLIERLKKRSQLFKLANDMVIIKHKYKLAWDIAIEWLDPENIQSLDVNVLREYVAFFPTSGLAQVLRGFMSSEISPFPPPPRTPDLSANKESHDESSSDEDDDDGGVKLDDFSMPAERSSVDHDRRDDRLTCINIGAPTHGRVLSISG</sequence>
<dbReference type="GO" id="GO:0006401">
    <property type="term" value="P:RNA catabolic process"/>
    <property type="evidence" value="ECO:0007669"/>
    <property type="project" value="InterPro"/>
</dbReference>
<evidence type="ECO:0000256" key="3">
    <source>
        <dbReference type="SAM" id="MobiDB-lite"/>
    </source>
</evidence>
<keyword evidence="5" id="KW-1185">Reference proteome</keyword>
<organism evidence="4 5">
    <name type="scientific">Monilinia fructicola</name>
    <name type="common">Brown rot fungus</name>
    <name type="synonym">Ciboria fructicola</name>
    <dbReference type="NCBI Taxonomy" id="38448"/>
    <lineage>
        <taxon>Eukaryota</taxon>
        <taxon>Fungi</taxon>
        <taxon>Dikarya</taxon>
        <taxon>Ascomycota</taxon>
        <taxon>Pezizomycotina</taxon>
        <taxon>Leotiomycetes</taxon>
        <taxon>Helotiales</taxon>
        <taxon>Sclerotiniaceae</taxon>
        <taxon>Monilinia</taxon>
    </lineage>
</organism>
<comment type="caution">
    <text evidence="4">The sequence shown here is derived from an EMBL/GenBank/DDBJ whole genome shotgun (WGS) entry which is preliminary data.</text>
</comment>
<dbReference type="InterPro" id="IPR039226">
    <property type="entry name" value="Ski3/TTC37"/>
</dbReference>
<proteinExistence type="predicted"/>